<dbReference type="InterPro" id="IPR027806">
    <property type="entry name" value="HARBI1_dom"/>
</dbReference>
<dbReference type="Pfam" id="PF13359">
    <property type="entry name" value="DDE_Tnp_4"/>
    <property type="match status" value="1"/>
</dbReference>
<evidence type="ECO:0000256" key="2">
    <source>
        <dbReference type="ARBA" id="ARBA00022723"/>
    </source>
</evidence>
<gene>
    <name evidence="4" type="ORF">BS47DRAFT_1310038</name>
</gene>
<evidence type="ECO:0000313" key="5">
    <source>
        <dbReference type="Proteomes" id="UP000886523"/>
    </source>
</evidence>
<proteinExistence type="predicted"/>
<dbReference type="OrthoDB" id="2649667at2759"/>
<comment type="cofactor">
    <cofactor evidence="1">
        <name>a divalent metal cation</name>
        <dbReference type="ChEBI" id="CHEBI:60240"/>
    </cofactor>
</comment>
<feature type="non-terminal residue" evidence="4">
    <location>
        <position position="1"/>
    </location>
</feature>
<evidence type="ECO:0000313" key="4">
    <source>
        <dbReference type="EMBL" id="KAF9503289.1"/>
    </source>
</evidence>
<keyword evidence="2" id="KW-0479">Metal-binding</keyword>
<name>A0A9P6DLJ7_9AGAM</name>
<organism evidence="4 5">
    <name type="scientific">Hydnum rufescens UP504</name>
    <dbReference type="NCBI Taxonomy" id="1448309"/>
    <lineage>
        <taxon>Eukaryota</taxon>
        <taxon>Fungi</taxon>
        <taxon>Dikarya</taxon>
        <taxon>Basidiomycota</taxon>
        <taxon>Agaricomycotina</taxon>
        <taxon>Agaricomycetes</taxon>
        <taxon>Cantharellales</taxon>
        <taxon>Hydnaceae</taxon>
        <taxon>Hydnum</taxon>
    </lineage>
</organism>
<accession>A0A9P6DLJ7</accession>
<feature type="domain" description="DDE Tnp4" evidence="3">
    <location>
        <begin position="1"/>
        <end position="127"/>
    </location>
</feature>
<protein>
    <recommendedName>
        <fullName evidence="3">DDE Tnp4 domain-containing protein</fullName>
    </recommendedName>
</protein>
<reference evidence="4" key="1">
    <citation type="journal article" date="2020" name="Nat. Commun.">
        <title>Large-scale genome sequencing of mycorrhizal fungi provides insights into the early evolution of symbiotic traits.</title>
        <authorList>
            <person name="Miyauchi S."/>
            <person name="Kiss E."/>
            <person name="Kuo A."/>
            <person name="Drula E."/>
            <person name="Kohler A."/>
            <person name="Sanchez-Garcia M."/>
            <person name="Morin E."/>
            <person name="Andreopoulos B."/>
            <person name="Barry K.W."/>
            <person name="Bonito G."/>
            <person name="Buee M."/>
            <person name="Carver A."/>
            <person name="Chen C."/>
            <person name="Cichocki N."/>
            <person name="Clum A."/>
            <person name="Culley D."/>
            <person name="Crous P.W."/>
            <person name="Fauchery L."/>
            <person name="Girlanda M."/>
            <person name="Hayes R.D."/>
            <person name="Keri Z."/>
            <person name="LaButti K."/>
            <person name="Lipzen A."/>
            <person name="Lombard V."/>
            <person name="Magnuson J."/>
            <person name="Maillard F."/>
            <person name="Murat C."/>
            <person name="Nolan M."/>
            <person name="Ohm R.A."/>
            <person name="Pangilinan J."/>
            <person name="Pereira M.F."/>
            <person name="Perotto S."/>
            <person name="Peter M."/>
            <person name="Pfister S."/>
            <person name="Riley R."/>
            <person name="Sitrit Y."/>
            <person name="Stielow J.B."/>
            <person name="Szollosi G."/>
            <person name="Zifcakova L."/>
            <person name="Stursova M."/>
            <person name="Spatafora J.W."/>
            <person name="Tedersoo L."/>
            <person name="Vaario L.M."/>
            <person name="Yamada A."/>
            <person name="Yan M."/>
            <person name="Wang P."/>
            <person name="Xu J."/>
            <person name="Bruns T."/>
            <person name="Baldrian P."/>
            <person name="Vilgalys R."/>
            <person name="Dunand C."/>
            <person name="Henrissat B."/>
            <person name="Grigoriev I.V."/>
            <person name="Hibbett D."/>
            <person name="Nagy L.G."/>
            <person name="Martin F.M."/>
        </authorList>
    </citation>
    <scope>NUCLEOTIDE SEQUENCE</scope>
    <source>
        <strain evidence="4">UP504</strain>
    </source>
</reference>
<dbReference type="AlphaFoldDB" id="A0A9P6DLJ7"/>
<evidence type="ECO:0000259" key="3">
    <source>
        <dbReference type="Pfam" id="PF13359"/>
    </source>
</evidence>
<comment type="caution">
    <text evidence="4">The sequence shown here is derived from an EMBL/GenBank/DDBJ whole genome shotgun (WGS) entry which is preliminary data.</text>
</comment>
<keyword evidence="5" id="KW-1185">Reference proteome</keyword>
<dbReference type="GO" id="GO:0046872">
    <property type="term" value="F:metal ion binding"/>
    <property type="evidence" value="ECO:0007669"/>
    <property type="project" value="UniProtKB-KW"/>
</dbReference>
<evidence type="ECO:0000256" key="1">
    <source>
        <dbReference type="ARBA" id="ARBA00001968"/>
    </source>
</evidence>
<sequence length="195" mass="22417">VVSMPNLRIIDYVLGPTGSMHDSSSFELSSIAQDPWAWFLEHEWIWADSAYGLAPWCIVPYKRPFSLVESNEKFNYYLSKIRIKSEHVMGMLKGRFSSLRGLCQQITEPRDHLLALKWIESCLILHNLILDIEQGSEDDDEFTARMLREGMSANGEDGHDIDFDEIVVVGRISPGEWHRCELKAQLLDSLDFENV</sequence>
<dbReference type="Proteomes" id="UP000886523">
    <property type="component" value="Unassembled WGS sequence"/>
</dbReference>
<dbReference type="EMBL" id="MU129392">
    <property type="protein sequence ID" value="KAF9503289.1"/>
    <property type="molecule type" value="Genomic_DNA"/>
</dbReference>